<gene>
    <name evidence="1" type="ORF">V4C55_33705</name>
</gene>
<dbReference type="EMBL" id="JAZHGC010000039">
    <property type="protein sequence ID" value="MEM5290686.1"/>
    <property type="molecule type" value="Genomic_DNA"/>
</dbReference>
<dbReference type="InterPro" id="IPR045864">
    <property type="entry name" value="aa-tRNA-synth_II/BPL/LPL"/>
</dbReference>
<organism evidence="1 2">
    <name type="scientific">Paraburkholderia sabiae</name>
    <dbReference type="NCBI Taxonomy" id="273251"/>
    <lineage>
        <taxon>Bacteria</taxon>
        <taxon>Pseudomonadati</taxon>
        <taxon>Pseudomonadota</taxon>
        <taxon>Betaproteobacteria</taxon>
        <taxon>Burkholderiales</taxon>
        <taxon>Burkholderiaceae</taxon>
        <taxon>Paraburkholderia</taxon>
    </lineage>
</organism>
<dbReference type="Proteomes" id="UP001494588">
    <property type="component" value="Unassembled WGS sequence"/>
</dbReference>
<evidence type="ECO:0000313" key="1">
    <source>
        <dbReference type="EMBL" id="MEM5290686.1"/>
    </source>
</evidence>
<proteinExistence type="predicted"/>
<keyword evidence="2" id="KW-1185">Reference proteome</keyword>
<dbReference type="Gene3D" id="3.30.930.10">
    <property type="entry name" value="Bira Bifunctional Protein, Domain 2"/>
    <property type="match status" value="1"/>
</dbReference>
<accession>A0ABU9QMH2</accession>
<comment type="caution">
    <text evidence="1">The sequence shown here is derived from an EMBL/GenBank/DDBJ whole genome shotgun (WGS) entry which is preliminary data.</text>
</comment>
<protein>
    <submittedName>
        <fullName evidence="1">Uncharacterized protein</fullName>
    </submittedName>
</protein>
<reference evidence="1 2" key="1">
    <citation type="submission" date="2024-01" db="EMBL/GenBank/DDBJ databases">
        <title>The diversity of rhizobia nodulating Mimosa spp. in eleven states of Brazil covering several biomes is determined by host plant, location, and edaphic factors.</title>
        <authorList>
            <person name="Rouws L."/>
            <person name="Barauna A."/>
            <person name="Beukes C."/>
            <person name="De Faria S.M."/>
            <person name="Gross E."/>
            <person name="Dos Reis Junior F.B."/>
            <person name="Simon M."/>
            <person name="Maluk M."/>
            <person name="Odee D.W."/>
            <person name="Kenicer G."/>
            <person name="Young J.P.W."/>
            <person name="Reis V.M."/>
            <person name="Zilli J."/>
            <person name="James E.K."/>
        </authorList>
    </citation>
    <scope>NUCLEOTIDE SEQUENCE [LARGE SCALE GENOMIC DNA]</scope>
    <source>
        <strain evidence="1 2">JPY77</strain>
    </source>
</reference>
<dbReference type="SUPFAM" id="SSF55681">
    <property type="entry name" value="Class II aaRS and biotin synthetases"/>
    <property type="match status" value="1"/>
</dbReference>
<dbReference type="RefSeq" id="WP_233471670.1">
    <property type="nucleotide sequence ID" value="NZ_CP125296.1"/>
</dbReference>
<evidence type="ECO:0000313" key="2">
    <source>
        <dbReference type="Proteomes" id="UP001494588"/>
    </source>
</evidence>
<sequence>MNEIDHRILGSKLDLFHQQEEGPGMVFWHPRGWALYRVLEDYVRAHATRGLQGNPHAATAGALVVGAQWPLGQVWRADVCTA</sequence>
<name>A0ABU9QMH2_9BURK</name>